<feature type="compositionally biased region" description="Low complexity" evidence="1">
    <location>
        <begin position="270"/>
        <end position="284"/>
    </location>
</feature>
<dbReference type="InterPro" id="IPR052660">
    <property type="entry name" value="Erythrocyte_Invasion_ImmMod"/>
</dbReference>
<organism evidence="4 5">
    <name type="scientific">Sciurus vulgaris</name>
    <name type="common">Eurasian red squirrel</name>
    <dbReference type="NCBI Taxonomy" id="55149"/>
    <lineage>
        <taxon>Eukaryota</taxon>
        <taxon>Metazoa</taxon>
        <taxon>Chordata</taxon>
        <taxon>Craniata</taxon>
        <taxon>Vertebrata</taxon>
        <taxon>Euteleostomi</taxon>
        <taxon>Mammalia</taxon>
        <taxon>Eutheria</taxon>
        <taxon>Euarchontoglires</taxon>
        <taxon>Glires</taxon>
        <taxon>Rodentia</taxon>
        <taxon>Sciuromorpha</taxon>
        <taxon>Sciuridae</taxon>
        <taxon>Sciurinae</taxon>
        <taxon>Sciurini</taxon>
        <taxon>Sciurus</taxon>
    </lineage>
</organism>
<accession>A0A8D2DZ90</accession>
<feature type="region of interest" description="Disordered" evidence="1">
    <location>
        <begin position="220"/>
        <end position="287"/>
    </location>
</feature>
<evidence type="ECO:0000256" key="2">
    <source>
        <dbReference type="SAM" id="Phobius"/>
    </source>
</evidence>
<evidence type="ECO:0000256" key="3">
    <source>
        <dbReference type="SAM" id="SignalP"/>
    </source>
</evidence>
<feature type="region of interest" description="Disordered" evidence="1">
    <location>
        <begin position="100"/>
        <end position="205"/>
    </location>
</feature>
<protein>
    <recommendedName>
        <fullName evidence="6">Prostate androgen-regulated mucin-like protein 1</fullName>
    </recommendedName>
</protein>
<keyword evidence="2" id="KW-0812">Transmembrane</keyword>
<feature type="transmembrane region" description="Helical" evidence="2">
    <location>
        <begin position="312"/>
        <end position="333"/>
    </location>
</feature>
<dbReference type="Ensembl" id="ENSSVLT00005035128.1">
    <property type="protein sequence ID" value="ENSSVLP00005031632.1"/>
    <property type="gene ID" value="ENSSVLG00005024875.1"/>
</dbReference>
<dbReference type="AlphaFoldDB" id="A0A8D2DZ90"/>
<feature type="compositionally biased region" description="Low complexity" evidence="1">
    <location>
        <begin position="184"/>
        <end position="201"/>
    </location>
</feature>
<feature type="compositionally biased region" description="Low complexity" evidence="1">
    <location>
        <begin position="114"/>
        <end position="168"/>
    </location>
</feature>
<evidence type="ECO:0000313" key="5">
    <source>
        <dbReference type="Proteomes" id="UP000694564"/>
    </source>
</evidence>
<dbReference type="GO" id="GO:0005794">
    <property type="term" value="C:Golgi apparatus"/>
    <property type="evidence" value="ECO:0007669"/>
    <property type="project" value="TreeGrafter"/>
</dbReference>
<feature type="chain" id="PRO_5034976566" description="Prostate androgen-regulated mucin-like protein 1" evidence="3">
    <location>
        <begin position="23"/>
        <end position="360"/>
    </location>
</feature>
<feature type="compositionally biased region" description="Pro residues" evidence="1">
    <location>
        <begin position="169"/>
        <end position="183"/>
    </location>
</feature>
<sequence length="360" mass="36805">MWTALVLVWLSSLFLSGSQVASEEPGKFPKRNVSVKKDAFVDTGNKTPEAATTVTRAPVLLTQGTWAANLTFTQVSAEMANRTNMSTPAAVGGMADGMASRASLSPVPTPAPQTPSTATAGPLPLSPPLSGGPHSSTPPGAATAATEATQAPAAPGTATSQPTSTPEPSTIPGPTSTPEPSTTPGPTTTQGPTTTPEPSTTHSNTPVSLMAMTTIQVRAKEPTASTVPVPHPSPTPEVEATSPTTEPSPSSHTQGAGGPGTSPTPEQVKTKTTPGAASTGPTPTDMCPLSTQGQYLVVTSEPLSPSLVNKTFLLAVLVLGVTLFVAVLVLFALQAYESYKKRDYTQVDYLINGMYADSEM</sequence>
<keyword evidence="3" id="KW-0732">Signal</keyword>
<reference evidence="4" key="2">
    <citation type="submission" date="2025-09" db="UniProtKB">
        <authorList>
            <consortium name="Ensembl"/>
        </authorList>
    </citation>
    <scope>IDENTIFICATION</scope>
</reference>
<dbReference type="Proteomes" id="UP000694564">
    <property type="component" value="Chromosome 11"/>
</dbReference>
<dbReference type="PANTHER" id="PTHR16021">
    <property type="entry name" value="MANSC DOMAIN CONTAINING PROTEIN 1"/>
    <property type="match status" value="1"/>
</dbReference>
<dbReference type="PANTHER" id="PTHR16021:SF9">
    <property type="entry name" value="CHROMOSOME 11 OPEN READING FRAME 24"/>
    <property type="match status" value="1"/>
</dbReference>
<dbReference type="Pfam" id="PF17823">
    <property type="entry name" value="DUF5585"/>
    <property type="match status" value="2"/>
</dbReference>
<keyword evidence="2" id="KW-1133">Transmembrane helix</keyword>
<evidence type="ECO:0000313" key="4">
    <source>
        <dbReference type="Ensembl" id="ENSSVLP00005031632.1"/>
    </source>
</evidence>
<name>A0A8D2DZ90_SCIVU</name>
<keyword evidence="2" id="KW-0472">Membrane</keyword>
<dbReference type="InterPro" id="IPR041056">
    <property type="entry name" value="DUF5585"/>
</dbReference>
<keyword evidence="5" id="KW-1185">Reference proteome</keyword>
<feature type="signal peptide" evidence="3">
    <location>
        <begin position="1"/>
        <end position="22"/>
    </location>
</feature>
<evidence type="ECO:0000256" key="1">
    <source>
        <dbReference type="SAM" id="MobiDB-lite"/>
    </source>
</evidence>
<dbReference type="OrthoDB" id="10071013at2759"/>
<reference evidence="4" key="1">
    <citation type="submission" date="2025-08" db="UniProtKB">
        <authorList>
            <consortium name="Ensembl"/>
        </authorList>
    </citation>
    <scope>IDENTIFICATION</scope>
</reference>
<feature type="compositionally biased region" description="Low complexity" evidence="1">
    <location>
        <begin position="236"/>
        <end position="253"/>
    </location>
</feature>
<proteinExistence type="predicted"/>
<evidence type="ECO:0008006" key="6">
    <source>
        <dbReference type="Google" id="ProtNLM"/>
    </source>
</evidence>
<dbReference type="GeneTree" id="ENSGT00940000153377"/>